<evidence type="ECO:0000256" key="5">
    <source>
        <dbReference type="ARBA" id="ARBA00023242"/>
    </source>
</evidence>
<dbReference type="PANTHER" id="PTHR34067">
    <property type="entry name" value="OS04G0193200 PROTEIN"/>
    <property type="match status" value="1"/>
</dbReference>
<dbReference type="GO" id="GO:0003677">
    <property type="term" value="F:DNA binding"/>
    <property type="evidence" value="ECO:0007669"/>
    <property type="project" value="UniProtKB-KW"/>
</dbReference>
<feature type="region of interest" description="Disordered" evidence="6">
    <location>
        <begin position="53"/>
        <end position="76"/>
    </location>
</feature>
<dbReference type="AlphaFoldDB" id="A0A1R3JT68"/>
<protein>
    <submittedName>
        <fullName evidence="8">Methyl-CpG DNA binding protein</fullName>
    </submittedName>
</protein>
<feature type="compositionally biased region" description="Polar residues" evidence="6">
    <location>
        <begin position="392"/>
        <end position="411"/>
    </location>
</feature>
<dbReference type="Pfam" id="PF01429">
    <property type="entry name" value="MBD"/>
    <property type="match status" value="2"/>
</dbReference>
<keyword evidence="3" id="KW-0238">DNA-binding</keyword>
<evidence type="ECO:0000259" key="7">
    <source>
        <dbReference type="PROSITE" id="PS50982"/>
    </source>
</evidence>
<evidence type="ECO:0000313" key="8">
    <source>
        <dbReference type="EMBL" id="OMO97887.1"/>
    </source>
</evidence>
<dbReference type="GO" id="GO:0005634">
    <property type="term" value="C:nucleus"/>
    <property type="evidence" value="ECO:0007669"/>
    <property type="project" value="UniProtKB-SubCell"/>
</dbReference>
<dbReference type="SMART" id="SM00391">
    <property type="entry name" value="MBD"/>
    <property type="match status" value="1"/>
</dbReference>
<dbReference type="InterPro" id="IPR038945">
    <property type="entry name" value="MBD13-like"/>
</dbReference>
<feature type="domain" description="MBD" evidence="7">
    <location>
        <begin position="1"/>
        <end position="69"/>
    </location>
</feature>
<feature type="compositionally biased region" description="Polar residues" evidence="6">
    <location>
        <begin position="192"/>
        <end position="209"/>
    </location>
</feature>
<dbReference type="Proteomes" id="UP000187203">
    <property type="component" value="Unassembled WGS sequence"/>
</dbReference>
<dbReference type="PROSITE" id="PS50982">
    <property type="entry name" value="MBD"/>
    <property type="match status" value="2"/>
</dbReference>
<dbReference type="PANTHER" id="PTHR34067:SF24">
    <property type="entry name" value="METHYL-CPG-BINDING DOMAIN-CONTAINING PROTEIN 13"/>
    <property type="match status" value="1"/>
</dbReference>
<gene>
    <name evidence="8" type="ORF">COLO4_14291</name>
</gene>
<keyword evidence="2" id="KW-0805">Transcription regulation</keyword>
<evidence type="ECO:0000256" key="4">
    <source>
        <dbReference type="ARBA" id="ARBA00023163"/>
    </source>
</evidence>
<feature type="region of interest" description="Disordered" evidence="6">
    <location>
        <begin position="130"/>
        <end position="544"/>
    </location>
</feature>
<evidence type="ECO:0000256" key="2">
    <source>
        <dbReference type="ARBA" id="ARBA00023015"/>
    </source>
</evidence>
<reference evidence="9" key="1">
    <citation type="submission" date="2013-09" db="EMBL/GenBank/DDBJ databases">
        <title>Corchorus olitorius genome sequencing.</title>
        <authorList>
            <person name="Alam M."/>
            <person name="Haque M.S."/>
            <person name="Islam M.S."/>
            <person name="Emdad E.M."/>
            <person name="Islam M.M."/>
            <person name="Ahmed B."/>
            <person name="Halim A."/>
            <person name="Hossen Q.M.M."/>
            <person name="Hossain M.Z."/>
            <person name="Ahmed R."/>
            <person name="Khan M.M."/>
            <person name="Islam R."/>
            <person name="Rashid M.M."/>
            <person name="Khan S.A."/>
            <person name="Rahman M.S."/>
            <person name="Alam M."/>
            <person name="Yahiya A.S."/>
            <person name="Khan M.S."/>
            <person name="Azam M.S."/>
            <person name="Haque T."/>
            <person name="Lashkar M.Z.H."/>
            <person name="Akhand A.I."/>
            <person name="Morshed G."/>
            <person name="Roy S."/>
            <person name="Uddin K.S."/>
            <person name="Rabeya T."/>
            <person name="Hossain A.S."/>
            <person name="Chowdhury A."/>
            <person name="Snigdha A.R."/>
            <person name="Mortoza M.S."/>
            <person name="Matin S.A."/>
            <person name="Hoque S.M.E."/>
            <person name="Islam M.K."/>
            <person name="Roy D.K."/>
            <person name="Haider R."/>
            <person name="Moosa M.M."/>
            <person name="Elias S.M."/>
            <person name="Hasan A.M."/>
            <person name="Jahan S."/>
            <person name="Shafiuddin M."/>
            <person name="Mahmood N."/>
            <person name="Shommy N.S."/>
        </authorList>
    </citation>
    <scope>NUCLEOTIDE SEQUENCE [LARGE SCALE GENOMIC DNA]</scope>
    <source>
        <strain evidence="9">cv. O-4</strain>
    </source>
</reference>
<feature type="compositionally biased region" description="Low complexity" evidence="6">
    <location>
        <begin position="319"/>
        <end position="329"/>
    </location>
</feature>
<organism evidence="8 9">
    <name type="scientific">Corchorus olitorius</name>
    <dbReference type="NCBI Taxonomy" id="93759"/>
    <lineage>
        <taxon>Eukaryota</taxon>
        <taxon>Viridiplantae</taxon>
        <taxon>Streptophyta</taxon>
        <taxon>Embryophyta</taxon>
        <taxon>Tracheophyta</taxon>
        <taxon>Spermatophyta</taxon>
        <taxon>Magnoliopsida</taxon>
        <taxon>eudicotyledons</taxon>
        <taxon>Gunneridae</taxon>
        <taxon>Pentapetalae</taxon>
        <taxon>rosids</taxon>
        <taxon>malvids</taxon>
        <taxon>Malvales</taxon>
        <taxon>Malvaceae</taxon>
        <taxon>Grewioideae</taxon>
        <taxon>Apeibeae</taxon>
        <taxon>Corchorus</taxon>
    </lineage>
</organism>
<dbReference type="InterPro" id="IPR001739">
    <property type="entry name" value="Methyl_CpG_DNA-bd"/>
</dbReference>
<accession>A0A1R3JT68</accession>
<keyword evidence="5" id="KW-0539">Nucleus</keyword>
<feature type="compositionally biased region" description="Basic and acidic residues" evidence="6">
    <location>
        <begin position="520"/>
        <end position="530"/>
    </location>
</feature>
<dbReference type="STRING" id="93759.A0A1R3JT68"/>
<dbReference type="CDD" id="cd00122">
    <property type="entry name" value="MBD"/>
    <property type="match status" value="1"/>
</dbReference>
<feature type="domain" description="MBD" evidence="7">
    <location>
        <begin position="71"/>
        <end position="138"/>
    </location>
</feature>
<comment type="caution">
    <text evidence="8">The sequence shown here is derived from an EMBL/GenBank/DDBJ whole genome shotgun (WGS) entry which is preliminary data.</text>
</comment>
<dbReference type="OrthoDB" id="10072024at2759"/>
<dbReference type="Gene3D" id="3.30.890.10">
    <property type="entry name" value="Methyl-cpg-binding Protein 2, Chain A"/>
    <property type="match status" value="2"/>
</dbReference>
<dbReference type="SUPFAM" id="SSF54171">
    <property type="entry name" value="DNA-binding domain"/>
    <property type="match status" value="2"/>
</dbReference>
<comment type="subcellular location">
    <subcellularLocation>
        <location evidence="1">Nucleus</location>
    </subcellularLocation>
</comment>
<keyword evidence="4" id="KW-0804">Transcription</keyword>
<feature type="compositionally biased region" description="Polar residues" evidence="6">
    <location>
        <begin position="235"/>
        <end position="245"/>
    </location>
</feature>
<feature type="compositionally biased region" description="Polar residues" evidence="6">
    <location>
        <begin position="472"/>
        <end position="482"/>
    </location>
</feature>
<feature type="compositionally biased region" description="Acidic residues" evidence="6">
    <location>
        <begin position="140"/>
        <end position="151"/>
    </location>
</feature>
<dbReference type="EMBL" id="AWUE01015405">
    <property type="protein sequence ID" value="OMO97887.1"/>
    <property type="molecule type" value="Genomic_DNA"/>
</dbReference>
<proteinExistence type="predicted"/>
<sequence>MEDQGADDWLPPGWKVELRHRRNGKKDKCYYAPCGEIRFLSRAEVSRYLDKCRQKTEDKEKGSAKGSSNNVTVEKVEAEGLPPGWIKETKITKKGHKVRRDAFYNDPVSGYVFRSMKDALRYVETGEPGRLAFKPKDKSDNDEDLEEDNDCEPAIVERQKVAVNGTTDETERHSAEQVSNLSGITKEEEMLTSASTGEQTSLSKNTPTQLKGGKWSNLNLSEAKDSEEIGGKGSVSGNMVGSPSDEQSHKNGMTDDETEKTQSGKGKTKHKKSLNVPRRASKRLAGVALDPTPELKTTRVRRSSIKQESEAVPDAVMRSSPGSSIPSASKQPDQLQSTPESSLGIDDFKSKERIAAPNNMLSSLDKLTARVRRSSNKQESEAVPDTVIRPSPGSSIPSASKQPDQLQSTPERSLGIDNFKSKERIAAPNNMLSSRDKLTTRVRRSSNKQESEAVPDAVMRSSPGSSIPSASKQPDQLQSTLERSLGIDNFKSKERIAAPTNMLSSRDKLTANGHFGNVEPKTKGDEEKVDFPPGNAANPGVNSGKLETDHTASEMPGSLLDMPLADLWTDPCIAFAIQTLTGVPCDTPKVPESKSSQGPGILATPKVHVEREEYGNVSVERQGCGISLPVTGSVIRNEHAEKVENGHKTDEKLGSSLDMPLPDIWADPCIEFAIKTLTGAIPIECGLENQDYFQQQPSSSLTQSSNHLSLPDVGIDSFSQTDYICQQYEVREKSISNEHTIINPIFNYSHRLSGERP</sequence>
<feature type="compositionally biased region" description="Low complexity" evidence="6">
    <location>
        <begin position="461"/>
        <end position="471"/>
    </location>
</feature>
<dbReference type="InterPro" id="IPR016177">
    <property type="entry name" value="DNA-bd_dom_sf"/>
</dbReference>
<evidence type="ECO:0000256" key="3">
    <source>
        <dbReference type="ARBA" id="ARBA00023125"/>
    </source>
</evidence>
<feature type="compositionally biased region" description="Basic and acidic residues" evidence="6">
    <location>
        <begin position="53"/>
        <end position="63"/>
    </location>
</feature>
<evidence type="ECO:0000313" key="9">
    <source>
        <dbReference type="Proteomes" id="UP000187203"/>
    </source>
</evidence>
<evidence type="ECO:0000256" key="1">
    <source>
        <dbReference type="ARBA" id="ARBA00004123"/>
    </source>
</evidence>
<feature type="compositionally biased region" description="Polar residues" evidence="6">
    <location>
        <begin position="330"/>
        <end position="341"/>
    </location>
</feature>
<keyword evidence="9" id="KW-1185">Reference proteome</keyword>
<evidence type="ECO:0000256" key="6">
    <source>
        <dbReference type="SAM" id="MobiDB-lite"/>
    </source>
</evidence>
<name>A0A1R3JT68_9ROSI</name>